<comment type="similarity">
    <text evidence="1">Belongs to the choline/ethanolamine kinase family.</text>
</comment>
<keyword evidence="3" id="KW-1185">Reference proteome</keyword>
<gene>
    <name evidence="2" type="ORF">OIDMADRAFT_158095</name>
</gene>
<evidence type="ECO:0008006" key="4">
    <source>
        <dbReference type="Google" id="ProtNLM"/>
    </source>
</evidence>
<dbReference type="OrthoDB" id="3649325at2759"/>
<organism evidence="2 3">
    <name type="scientific">Oidiodendron maius (strain Zn)</name>
    <dbReference type="NCBI Taxonomy" id="913774"/>
    <lineage>
        <taxon>Eukaryota</taxon>
        <taxon>Fungi</taxon>
        <taxon>Dikarya</taxon>
        <taxon>Ascomycota</taxon>
        <taxon>Pezizomycotina</taxon>
        <taxon>Leotiomycetes</taxon>
        <taxon>Leotiomycetes incertae sedis</taxon>
        <taxon>Myxotrichaceae</taxon>
        <taxon>Oidiodendron</taxon>
    </lineage>
</organism>
<dbReference type="AlphaFoldDB" id="A0A0C3H5A3"/>
<dbReference type="Gene3D" id="3.30.200.20">
    <property type="entry name" value="Phosphorylase Kinase, domain 1"/>
    <property type="match status" value="1"/>
</dbReference>
<evidence type="ECO:0000313" key="3">
    <source>
        <dbReference type="Proteomes" id="UP000054321"/>
    </source>
</evidence>
<reference evidence="3" key="2">
    <citation type="submission" date="2015-01" db="EMBL/GenBank/DDBJ databases">
        <title>Evolutionary Origins and Diversification of the Mycorrhizal Mutualists.</title>
        <authorList>
            <consortium name="DOE Joint Genome Institute"/>
            <consortium name="Mycorrhizal Genomics Consortium"/>
            <person name="Kohler A."/>
            <person name="Kuo A."/>
            <person name="Nagy L.G."/>
            <person name="Floudas D."/>
            <person name="Copeland A."/>
            <person name="Barry K.W."/>
            <person name="Cichocki N."/>
            <person name="Veneault-Fourrey C."/>
            <person name="LaButti K."/>
            <person name="Lindquist E.A."/>
            <person name="Lipzen A."/>
            <person name="Lundell T."/>
            <person name="Morin E."/>
            <person name="Murat C."/>
            <person name="Riley R."/>
            <person name="Ohm R."/>
            <person name="Sun H."/>
            <person name="Tunlid A."/>
            <person name="Henrissat B."/>
            <person name="Grigoriev I.V."/>
            <person name="Hibbett D.S."/>
            <person name="Martin F."/>
        </authorList>
    </citation>
    <scope>NUCLEOTIDE SEQUENCE [LARGE SCALE GENOMIC DNA]</scope>
    <source>
        <strain evidence="3">Zn</strain>
    </source>
</reference>
<dbReference type="Gene3D" id="3.90.1200.10">
    <property type="match status" value="1"/>
</dbReference>
<dbReference type="GO" id="GO:0004305">
    <property type="term" value="F:ethanolamine kinase activity"/>
    <property type="evidence" value="ECO:0007669"/>
    <property type="project" value="TreeGrafter"/>
</dbReference>
<dbReference type="Pfam" id="PF01633">
    <property type="entry name" value="Choline_kinase"/>
    <property type="match status" value="1"/>
</dbReference>
<dbReference type="GO" id="GO:0006646">
    <property type="term" value="P:phosphatidylethanolamine biosynthetic process"/>
    <property type="evidence" value="ECO:0007669"/>
    <property type="project" value="TreeGrafter"/>
</dbReference>
<dbReference type="GO" id="GO:0004103">
    <property type="term" value="F:choline kinase activity"/>
    <property type="evidence" value="ECO:0007669"/>
    <property type="project" value="TreeGrafter"/>
</dbReference>
<dbReference type="SUPFAM" id="SSF56112">
    <property type="entry name" value="Protein kinase-like (PK-like)"/>
    <property type="match status" value="1"/>
</dbReference>
<dbReference type="Proteomes" id="UP000054321">
    <property type="component" value="Unassembled WGS sequence"/>
</dbReference>
<dbReference type="InterPro" id="IPR011009">
    <property type="entry name" value="Kinase-like_dom_sf"/>
</dbReference>
<evidence type="ECO:0000256" key="1">
    <source>
        <dbReference type="ARBA" id="ARBA00038211"/>
    </source>
</evidence>
<dbReference type="HOGENOM" id="CLU_036619_0_0_1"/>
<dbReference type="STRING" id="913774.A0A0C3H5A3"/>
<evidence type="ECO:0000313" key="2">
    <source>
        <dbReference type="EMBL" id="KIN03366.1"/>
    </source>
</evidence>
<protein>
    <recommendedName>
        <fullName evidence="4">Aminoglycoside phosphotransferase domain-containing protein</fullName>
    </recommendedName>
</protein>
<proteinExistence type="inferred from homology"/>
<name>A0A0C3H5A3_OIDMZ</name>
<dbReference type="GO" id="GO:0005737">
    <property type="term" value="C:cytoplasm"/>
    <property type="evidence" value="ECO:0007669"/>
    <property type="project" value="TreeGrafter"/>
</dbReference>
<dbReference type="PANTHER" id="PTHR22603:SF93">
    <property type="entry name" value="RE24176P"/>
    <property type="match status" value="1"/>
</dbReference>
<accession>A0A0C3H5A3</accession>
<sequence length="381" mass="43992">MVTCTSVHVALPRDGPLTKTAIKDIVGLFVTNEWQSVDPETLVVTKNAGANQNYTIERPKTEGDTDPGPCKVFLKIHNELDIVNNVFQHLVPNKYEEAQLCHDYGRSGLGAKVYGFFQTKDGSLGRVDEFLDARNLEPEDVEDADIRAAVARGHAAFHTMKTQLEEKPVQVYYDIITKQLEKYHKMAKLKKLAYEAGVNMDDLIDYDFASKIRRVTERLESMGGKKGWCIHDVSFVNVMVKNTPKQGESKIALIDFEFVFWNYRAFDVGGHFMQKVFKWVDEDGRMARYKPYTEEEKRHFCKEYVEQWNHETGDSDTGEQVFRESELGYLLAITFDIHNMLCYIEQEVDKDLLNRLDLLAFNKLFGEFVNRYKRLGLDIHD</sequence>
<dbReference type="PANTHER" id="PTHR22603">
    <property type="entry name" value="CHOLINE/ETHANOALAMINE KINASE"/>
    <property type="match status" value="1"/>
</dbReference>
<dbReference type="EMBL" id="KN832873">
    <property type="protein sequence ID" value="KIN03366.1"/>
    <property type="molecule type" value="Genomic_DNA"/>
</dbReference>
<dbReference type="InParanoid" id="A0A0C3H5A3"/>
<reference evidence="2 3" key="1">
    <citation type="submission" date="2014-04" db="EMBL/GenBank/DDBJ databases">
        <authorList>
            <consortium name="DOE Joint Genome Institute"/>
            <person name="Kuo A."/>
            <person name="Martino E."/>
            <person name="Perotto S."/>
            <person name="Kohler A."/>
            <person name="Nagy L.G."/>
            <person name="Floudas D."/>
            <person name="Copeland A."/>
            <person name="Barry K.W."/>
            <person name="Cichocki N."/>
            <person name="Veneault-Fourrey C."/>
            <person name="LaButti K."/>
            <person name="Lindquist E.A."/>
            <person name="Lipzen A."/>
            <person name="Lundell T."/>
            <person name="Morin E."/>
            <person name="Murat C."/>
            <person name="Sun H."/>
            <person name="Tunlid A."/>
            <person name="Henrissat B."/>
            <person name="Grigoriev I.V."/>
            <person name="Hibbett D.S."/>
            <person name="Martin F."/>
            <person name="Nordberg H.P."/>
            <person name="Cantor M.N."/>
            <person name="Hua S.X."/>
        </authorList>
    </citation>
    <scope>NUCLEOTIDE SEQUENCE [LARGE SCALE GENOMIC DNA]</scope>
    <source>
        <strain evidence="2 3">Zn</strain>
    </source>
</reference>